<dbReference type="PANTHER" id="PTHR43727:SF2">
    <property type="entry name" value="GROUP IV DECARBOXYLASE"/>
    <property type="match status" value="1"/>
</dbReference>
<dbReference type="RefSeq" id="WP_101462615.1">
    <property type="nucleotide sequence ID" value="NZ_PJMW01000001.1"/>
</dbReference>
<dbReference type="InterPro" id="IPR022653">
    <property type="entry name" value="De-COase2_pyr-phos_BS"/>
</dbReference>
<evidence type="ECO:0000256" key="2">
    <source>
        <dbReference type="ARBA" id="ARBA00022793"/>
    </source>
</evidence>
<dbReference type="AlphaFoldDB" id="A0A2N3WW48"/>
<comment type="cofactor">
    <cofactor evidence="1 4">
        <name>pyridoxal 5'-phosphate</name>
        <dbReference type="ChEBI" id="CHEBI:597326"/>
    </cofactor>
</comment>
<feature type="modified residue" description="N6-(pyridoxal phosphate)lysine" evidence="4">
    <location>
        <position position="68"/>
    </location>
</feature>
<evidence type="ECO:0000313" key="7">
    <source>
        <dbReference type="Proteomes" id="UP000233766"/>
    </source>
</evidence>
<reference evidence="6 7" key="1">
    <citation type="submission" date="2017-12" db="EMBL/GenBank/DDBJ databases">
        <title>Sequencing the genomes of 1000 Actinobacteria strains.</title>
        <authorList>
            <person name="Klenk H.-P."/>
        </authorList>
    </citation>
    <scope>NUCLEOTIDE SEQUENCE [LARGE SCALE GENOMIC DNA]</scope>
    <source>
        <strain evidence="6 7">DSM 44489</strain>
    </source>
</reference>
<sequence length="469" mass="49337">MIPPAVPAALHPLVAAFLTDRDGVRAALRRYGSPVHLVFPQIFAANLTALRAVLDAAAVRHRICYAHKVNRSAAFARTAAHTGIAVDVASAGELRSALSAGFPADRIEVTGPKGATMLRATLAAAATVNVDNLWELTTLAELAPPESAVPVLLRVSGFSGSAPSRFGIDLADVATALELLVRHRDRLRLLGFAFHLDTAATAERVNAVGDCLELIERAYAHGLAPSVLDIGGGLRQVFTADAGGYDAYDHALRAGLLGRGPALHWGNNTFGYHVAEGTVHGGPVFHKYANTEPAAEILAELLAAPLPGHGGRALGAVLTDNLLDLWLEPGKALVDHAGITVAQVEFVKHAGNGARLVHLDLSRDTVTAADQEVLIDPIVLAEVSEPRPVGVYFAGHLCLERDLITQRQVRVAALPSPGDPVVFPNTAAYHTDLSAAQAAMHPTPAKVAVLHRAGQFVLCPDLDYLPGGR</sequence>
<name>A0A2N3WW48_9NOCA</name>
<organism evidence="6 7">
    <name type="scientific">Nocardia fluminea</name>
    <dbReference type="NCBI Taxonomy" id="134984"/>
    <lineage>
        <taxon>Bacteria</taxon>
        <taxon>Bacillati</taxon>
        <taxon>Actinomycetota</taxon>
        <taxon>Actinomycetes</taxon>
        <taxon>Mycobacteriales</taxon>
        <taxon>Nocardiaceae</taxon>
        <taxon>Nocardia</taxon>
    </lineage>
</organism>
<keyword evidence="2" id="KW-0456">Lyase</keyword>
<dbReference type="GO" id="GO:0009089">
    <property type="term" value="P:lysine biosynthetic process via diaminopimelate"/>
    <property type="evidence" value="ECO:0007669"/>
    <property type="project" value="TreeGrafter"/>
</dbReference>
<dbReference type="InterPro" id="IPR029066">
    <property type="entry name" value="PLP-binding_barrel"/>
</dbReference>
<dbReference type="GO" id="GO:0008836">
    <property type="term" value="F:diaminopimelate decarboxylase activity"/>
    <property type="evidence" value="ECO:0007669"/>
    <property type="project" value="TreeGrafter"/>
</dbReference>
<evidence type="ECO:0000256" key="1">
    <source>
        <dbReference type="ARBA" id="ARBA00001933"/>
    </source>
</evidence>
<dbReference type="Gene3D" id="3.20.20.10">
    <property type="entry name" value="Alanine racemase"/>
    <property type="match status" value="1"/>
</dbReference>
<dbReference type="SUPFAM" id="SSF50621">
    <property type="entry name" value="Alanine racemase C-terminal domain-like"/>
    <property type="match status" value="1"/>
</dbReference>
<proteinExistence type="predicted"/>
<dbReference type="InterPro" id="IPR009006">
    <property type="entry name" value="Ala_racemase/Decarboxylase_C"/>
</dbReference>
<keyword evidence="3 4" id="KW-0663">Pyridoxal phosphate</keyword>
<dbReference type="PROSITE" id="PS00878">
    <property type="entry name" value="ODR_DC_2_1"/>
    <property type="match status" value="1"/>
</dbReference>
<evidence type="ECO:0000313" key="6">
    <source>
        <dbReference type="EMBL" id="PKV98099.1"/>
    </source>
</evidence>
<dbReference type="Pfam" id="PF02784">
    <property type="entry name" value="Orn_Arg_deC_N"/>
    <property type="match status" value="1"/>
</dbReference>
<dbReference type="Gene3D" id="2.40.37.10">
    <property type="entry name" value="Lyase, Ornithine Decarboxylase, Chain A, domain 1"/>
    <property type="match status" value="1"/>
</dbReference>
<dbReference type="InterPro" id="IPR022644">
    <property type="entry name" value="De-COase2_N"/>
</dbReference>
<accession>A0A2N3WW48</accession>
<evidence type="ECO:0000259" key="5">
    <source>
        <dbReference type="Pfam" id="PF02784"/>
    </source>
</evidence>
<dbReference type="EMBL" id="PJMW01000001">
    <property type="protein sequence ID" value="PKV98099.1"/>
    <property type="molecule type" value="Genomic_DNA"/>
</dbReference>
<dbReference type="Proteomes" id="UP000233766">
    <property type="component" value="Unassembled WGS sequence"/>
</dbReference>
<dbReference type="InterPro" id="IPR000183">
    <property type="entry name" value="Orn/DAP/Arg_de-COase"/>
</dbReference>
<comment type="caution">
    <text evidence="6">The sequence shown here is derived from an EMBL/GenBank/DDBJ whole genome shotgun (WGS) entry which is preliminary data.</text>
</comment>
<gene>
    <name evidence="6" type="ORF">ATK86_0107</name>
</gene>
<feature type="active site" description="Proton donor" evidence="4">
    <location>
        <position position="398"/>
    </location>
</feature>
<keyword evidence="7" id="KW-1185">Reference proteome</keyword>
<dbReference type="OrthoDB" id="3275594at2"/>
<dbReference type="SUPFAM" id="SSF51419">
    <property type="entry name" value="PLP-binding barrel"/>
    <property type="match status" value="1"/>
</dbReference>
<evidence type="ECO:0000256" key="3">
    <source>
        <dbReference type="ARBA" id="ARBA00022898"/>
    </source>
</evidence>
<dbReference type="PANTHER" id="PTHR43727">
    <property type="entry name" value="DIAMINOPIMELATE DECARBOXYLASE"/>
    <property type="match status" value="1"/>
</dbReference>
<keyword evidence="2" id="KW-0210">Decarboxylase</keyword>
<protein>
    <submittedName>
        <fullName evidence="6">Diaminopimelate decarboxylase</fullName>
    </submittedName>
</protein>
<feature type="domain" description="Orn/DAP/Arg decarboxylase 2 N-terminal" evidence="5">
    <location>
        <begin position="56"/>
        <end position="239"/>
    </location>
</feature>
<dbReference type="PRINTS" id="PR01179">
    <property type="entry name" value="ODADCRBXLASE"/>
</dbReference>
<evidence type="ECO:0000256" key="4">
    <source>
        <dbReference type="PIRSR" id="PIRSR600183-50"/>
    </source>
</evidence>